<dbReference type="GO" id="GO:0005743">
    <property type="term" value="C:mitochondrial inner membrane"/>
    <property type="evidence" value="ECO:0007669"/>
    <property type="project" value="UniProtKB-SubCell"/>
</dbReference>
<sequence>MYNFFDLFFFIIFFDLLIMVLISVAFLTLLERKVLGYIQLRKGPNKVGLFGIFQPFSDAIKLFSKEFNLILKSNYLFYLISPLMAMTLMLMLWQMMPIVSKIFNDSMNLMLIFCILSMGVYPLMIAGWSSNSIYSLIGGLRSIAQTISYEVSMILIMIALIFKIESFSLYKFMLFQKMCWFFVFMFISMIILLISFLAELNRTPFDFSEGESELVSGFNIEYMSGSFAMIFIAEYGMIMFMMYLFTIFFFGGNFFSVMFYFIYMIFLFLVIWIRGTYPRFRYDNLMYLTWKSFLPISLNLLVLVLGLKFVISMMIL</sequence>
<dbReference type="GO" id="GO:0003954">
    <property type="term" value="F:NADH dehydrogenase activity"/>
    <property type="evidence" value="ECO:0007669"/>
    <property type="project" value="TreeGrafter"/>
</dbReference>
<evidence type="ECO:0000256" key="3">
    <source>
        <dbReference type="ARBA" id="ARBA00010535"/>
    </source>
</evidence>
<dbReference type="GO" id="GO:0009060">
    <property type="term" value="P:aerobic respiration"/>
    <property type="evidence" value="ECO:0007669"/>
    <property type="project" value="TreeGrafter"/>
</dbReference>
<feature type="transmembrane region" description="Helical" evidence="14">
    <location>
        <begin position="227"/>
        <end position="250"/>
    </location>
</feature>
<dbReference type="InterPro" id="IPR018086">
    <property type="entry name" value="NADH_UbQ_OxRdtase_su1_CS"/>
</dbReference>
<dbReference type="PANTHER" id="PTHR11432:SF3">
    <property type="entry name" value="NADH-UBIQUINONE OXIDOREDUCTASE CHAIN 1"/>
    <property type="match status" value="1"/>
</dbReference>
<dbReference type="PROSITE" id="PS00667">
    <property type="entry name" value="COMPLEX1_ND1_1"/>
    <property type="match status" value="1"/>
</dbReference>
<name>A0A9E8YB79_9HYME</name>
<evidence type="ECO:0000256" key="1">
    <source>
        <dbReference type="ARBA" id="ARBA00003257"/>
    </source>
</evidence>
<keyword evidence="12" id="KW-0520">NAD</keyword>
<dbReference type="Pfam" id="PF00146">
    <property type="entry name" value="NADHdh"/>
    <property type="match status" value="1"/>
</dbReference>
<comment type="similarity">
    <text evidence="3 12">Belongs to the complex I subunit 1 family.</text>
</comment>
<dbReference type="PROSITE" id="PS00668">
    <property type="entry name" value="COMPLEX1_ND1_2"/>
    <property type="match status" value="1"/>
</dbReference>
<organism evidence="15">
    <name type="scientific">Anastatus dexingensis</name>
    <dbReference type="NCBI Taxonomy" id="2926466"/>
    <lineage>
        <taxon>Eukaryota</taxon>
        <taxon>Metazoa</taxon>
        <taxon>Ecdysozoa</taxon>
        <taxon>Arthropoda</taxon>
        <taxon>Hexapoda</taxon>
        <taxon>Insecta</taxon>
        <taxon>Pterygota</taxon>
        <taxon>Neoptera</taxon>
        <taxon>Endopterygota</taxon>
        <taxon>Hymenoptera</taxon>
        <taxon>Apocrita</taxon>
        <taxon>Proctotrupomorpha</taxon>
        <taxon>Chalcidoidea</taxon>
        <taxon>Eupelmidae</taxon>
        <taxon>Eupelminae</taxon>
        <taxon>Anastatus</taxon>
    </lineage>
</organism>
<feature type="transmembrane region" description="Helical" evidence="14">
    <location>
        <begin position="107"/>
        <end position="127"/>
    </location>
</feature>
<evidence type="ECO:0000256" key="5">
    <source>
        <dbReference type="ARBA" id="ARBA00022448"/>
    </source>
</evidence>
<feature type="transmembrane region" description="Helical" evidence="14">
    <location>
        <begin position="178"/>
        <end position="198"/>
    </location>
</feature>
<feature type="transmembrane region" description="Helical" evidence="14">
    <location>
        <begin position="75"/>
        <end position="95"/>
    </location>
</feature>
<keyword evidence="8 14" id="KW-1133">Transmembrane helix</keyword>
<comment type="subcellular location">
    <subcellularLocation>
        <location evidence="2 12">Mitochondrion inner membrane</location>
        <topology evidence="2 12">Multi-pass membrane protein</topology>
    </subcellularLocation>
</comment>
<evidence type="ECO:0000256" key="11">
    <source>
        <dbReference type="ARBA" id="ARBA00023136"/>
    </source>
</evidence>
<keyword evidence="9 13" id="KW-0830">Ubiquinone</keyword>
<geneLocation type="mitochondrion" evidence="15"/>
<feature type="transmembrane region" description="Helical" evidence="14">
    <location>
        <begin position="257"/>
        <end position="273"/>
    </location>
</feature>
<evidence type="ECO:0000256" key="10">
    <source>
        <dbReference type="ARBA" id="ARBA00023128"/>
    </source>
</evidence>
<dbReference type="EMBL" id="ON129240">
    <property type="protein sequence ID" value="WAJ57469.1"/>
    <property type="molecule type" value="Genomic_DNA"/>
</dbReference>
<evidence type="ECO:0000256" key="2">
    <source>
        <dbReference type="ARBA" id="ARBA00004448"/>
    </source>
</evidence>
<dbReference type="PANTHER" id="PTHR11432">
    <property type="entry name" value="NADH DEHYDROGENASE SUBUNIT 1"/>
    <property type="match status" value="1"/>
</dbReference>
<evidence type="ECO:0000313" key="15">
    <source>
        <dbReference type="EMBL" id="WAJ57469.1"/>
    </source>
</evidence>
<dbReference type="GO" id="GO:0008137">
    <property type="term" value="F:NADH dehydrogenase (ubiquinone) activity"/>
    <property type="evidence" value="ECO:0007669"/>
    <property type="project" value="UniProtKB-EC"/>
</dbReference>
<proteinExistence type="inferred from homology"/>
<dbReference type="HAMAP" id="MF_01350">
    <property type="entry name" value="NDH1_NuoH"/>
    <property type="match status" value="1"/>
</dbReference>
<accession>A0A9E8YB79</accession>
<evidence type="ECO:0000256" key="12">
    <source>
        <dbReference type="RuleBase" id="RU000471"/>
    </source>
</evidence>
<feature type="transmembrane region" description="Helical" evidence="14">
    <location>
        <begin position="7"/>
        <end position="30"/>
    </location>
</feature>
<gene>
    <name evidence="15" type="primary">nad1</name>
</gene>
<evidence type="ECO:0000256" key="7">
    <source>
        <dbReference type="ARBA" id="ARBA00022792"/>
    </source>
</evidence>
<evidence type="ECO:0000256" key="4">
    <source>
        <dbReference type="ARBA" id="ARBA00021009"/>
    </source>
</evidence>
<evidence type="ECO:0000256" key="14">
    <source>
        <dbReference type="SAM" id="Phobius"/>
    </source>
</evidence>
<evidence type="ECO:0000256" key="6">
    <source>
        <dbReference type="ARBA" id="ARBA00022692"/>
    </source>
</evidence>
<feature type="transmembrane region" description="Helical" evidence="14">
    <location>
        <begin position="147"/>
        <end position="166"/>
    </location>
</feature>
<comment type="catalytic activity">
    <reaction evidence="13">
        <text>a ubiquinone + NADH + 5 H(+)(in) = a ubiquinol + NAD(+) + 4 H(+)(out)</text>
        <dbReference type="Rhea" id="RHEA:29091"/>
        <dbReference type="Rhea" id="RHEA-COMP:9565"/>
        <dbReference type="Rhea" id="RHEA-COMP:9566"/>
        <dbReference type="ChEBI" id="CHEBI:15378"/>
        <dbReference type="ChEBI" id="CHEBI:16389"/>
        <dbReference type="ChEBI" id="CHEBI:17976"/>
        <dbReference type="ChEBI" id="CHEBI:57540"/>
        <dbReference type="ChEBI" id="CHEBI:57945"/>
        <dbReference type="EC" id="7.1.1.2"/>
    </reaction>
</comment>
<evidence type="ECO:0000256" key="13">
    <source>
        <dbReference type="RuleBase" id="RU000473"/>
    </source>
</evidence>
<keyword evidence="6 12" id="KW-0812">Transmembrane</keyword>
<dbReference type="InterPro" id="IPR001694">
    <property type="entry name" value="NADH_UbQ_OxRdtase_su1/FPO"/>
</dbReference>
<protein>
    <recommendedName>
        <fullName evidence="4 13">NADH-ubiquinone oxidoreductase chain 1</fullName>
        <ecNumber evidence="13">7.1.1.2</ecNumber>
    </recommendedName>
</protein>
<keyword evidence="10 13" id="KW-0496">Mitochondrion</keyword>
<evidence type="ECO:0000256" key="9">
    <source>
        <dbReference type="ARBA" id="ARBA00023075"/>
    </source>
</evidence>
<evidence type="ECO:0000256" key="8">
    <source>
        <dbReference type="ARBA" id="ARBA00022989"/>
    </source>
</evidence>
<feature type="transmembrane region" description="Helical" evidence="14">
    <location>
        <begin position="293"/>
        <end position="311"/>
    </location>
</feature>
<reference evidence="15" key="1">
    <citation type="submission" date="2022-04" db="EMBL/GenBank/DDBJ databases">
        <authorList>
            <person name="Peng L."/>
        </authorList>
    </citation>
    <scope>NUCLEOTIDE SEQUENCE</scope>
</reference>
<dbReference type="EC" id="7.1.1.2" evidence="13"/>
<keyword evidence="5" id="KW-0813">Transport</keyword>
<keyword evidence="11 14" id="KW-0472">Membrane</keyword>
<dbReference type="AlphaFoldDB" id="A0A9E8YB79"/>
<comment type="function">
    <text evidence="1">Core subunit of the mitochondrial membrane respiratory chain NADH dehydrogenase (Complex I) that is believed to belong to the minimal assembly required for catalysis. Complex I functions in the transfer of electrons from NADH to the respiratory chain. The immediate electron acceptor for the enzyme is believed to be ubiquinone.</text>
</comment>
<keyword evidence="7" id="KW-0999">Mitochondrion inner membrane</keyword>